<evidence type="ECO:0000313" key="4">
    <source>
        <dbReference type="Proteomes" id="UP000321691"/>
    </source>
</evidence>
<dbReference type="EMBL" id="BJZI01000029">
    <property type="protein sequence ID" value="GEO67446.1"/>
    <property type="molecule type" value="Genomic_DNA"/>
</dbReference>
<dbReference type="AlphaFoldDB" id="A0A0F3RUI9"/>
<dbReference type="OrthoDB" id="2317518at2"/>
<evidence type="ECO:0000313" key="2">
    <source>
        <dbReference type="EMBL" id="KJW13698.1"/>
    </source>
</evidence>
<organism evidence="2 3">
    <name type="scientific">Levilactobacillus spicheri</name>
    <dbReference type="NCBI Taxonomy" id="216463"/>
    <lineage>
        <taxon>Bacteria</taxon>
        <taxon>Bacillati</taxon>
        <taxon>Bacillota</taxon>
        <taxon>Bacilli</taxon>
        <taxon>Lactobacillales</taxon>
        <taxon>Lactobacillaceae</taxon>
        <taxon>Levilactobacillus</taxon>
    </lineage>
</organism>
<accession>A0A0F3RUI9</accession>
<dbReference type="Proteomes" id="UP000033491">
    <property type="component" value="Unassembled WGS sequence"/>
</dbReference>
<evidence type="ECO:0000313" key="3">
    <source>
        <dbReference type="Proteomes" id="UP000033491"/>
    </source>
</evidence>
<comment type="caution">
    <text evidence="2">The sequence shown here is derived from an EMBL/GenBank/DDBJ whole genome shotgun (WGS) entry which is preliminary data.</text>
</comment>
<protein>
    <submittedName>
        <fullName evidence="2">Uncharacterized protein</fullName>
    </submittedName>
</protein>
<gene>
    <name evidence="1" type="ORF">LSP04_18650</name>
    <name evidence="2" type="ORF">VC81_01590</name>
</gene>
<name>A0A0F3RUI9_9LACO</name>
<dbReference type="Proteomes" id="UP000321691">
    <property type="component" value="Unassembled WGS sequence"/>
</dbReference>
<evidence type="ECO:0000313" key="1">
    <source>
        <dbReference type="EMBL" id="GEO67446.1"/>
    </source>
</evidence>
<dbReference type="RefSeq" id="WP_045806410.1">
    <property type="nucleotide sequence ID" value="NZ_BJZI01000029.1"/>
</dbReference>
<sequence length="68" mass="7868">MNEQQVERLCQIAPKYGLTLEHRGLIITKINEAETSFDTAAYMPDQFVDLLAKIIATRMKADLWQWQA</sequence>
<reference evidence="1 4" key="2">
    <citation type="submission" date="2019-07" db="EMBL/GenBank/DDBJ databases">
        <title>Whole genome shotgun sequence of Lactobacillus spicheri NBRC 107155.</title>
        <authorList>
            <person name="Hosoyama A."/>
            <person name="Uohara A."/>
            <person name="Ohji S."/>
            <person name="Ichikawa N."/>
        </authorList>
    </citation>
    <scope>NUCLEOTIDE SEQUENCE [LARGE SCALE GENOMIC DNA]</scope>
    <source>
        <strain evidence="1 4">NBRC 107155</strain>
    </source>
</reference>
<dbReference type="EMBL" id="JZCR01000004">
    <property type="protein sequence ID" value="KJW13698.1"/>
    <property type="molecule type" value="Genomic_DNA"/>
</dbReference>
<reference evidence="2 3" key="1">
    <citation type="submission" date="2015-03" db="EMBL/GenBank/DDBJ databases">
        <authorList>
            <person name="Zheng J."/>
            <person name="Ganezle M."/>
        </authorList>
    </citation>
    <scope>NUCLEOTIDE SEQUENCE [LARGE SCALE GENOMIC DNA]</scope>
    <source>
        <strain evidence="2 3">LP38</strain>
    </source>
</reference>
<dbReference type="PATRIC" id="fig|216463.3.peg.2114"/>
<keyword evidence="4" id="KW-1185">Reference proteome</keyword>
<proteinExistence type="predicted"/>